<dbReference type="OrthoDB" id="5290825at2759"/>
<keyword evidence="4 8" id="KW-0812">Transmembrane</keyword>
<dbReference type="Proteomes" id="UP001056384">
    <property type="component" value="Chromosome 11"/>
</dbReference>
<dbReference type="Gene3D" id="1.20.1250.20">
    <property type="entry name" value="MFS general substrate transporter like domains"/>
    <property type="match status" value="1"/>
</dbReference>
<feature type="transmembrane region" description="Helical" evidence="8">
    <location>
        <begin position="85"/>
        <end position="109"/>
    </location>
</feature>
<dbReference type="InterPro" id="IPR005828">
    <property type="entry name" value="MFS_sugar_transport-like"/>
</dbReference>
<reference evidence="10" key="1">
    <citation type="submission" date="2022-06" db="EMBL/GenBank/DDBJ databases">
        <title>Complete genome sequences of two strains of the flax pathogen Septoria linicola.</title>
        <authorList>
            <person name="Lapalu N."/>
            <person name="Simon A."/>
            <person name="Demenou B."/>
            <person name="Paumier D."/>
            <person name="Guillot M.-P."/>
            <person name="Gout L."/>
            <person name="Valade R."/>
        </authorList>
    </citation>
    <scope>NUCLEOTIDE SEQUENCE</scope>
    <source>
        <strain evidence="10">SE15195</strain>
    </source>
</reference>
<feature type="transmembrane region" description="Helical" evidence="8">
    <location>
        <begin position="438"/>
        <end position="455"/>
    </location>
</feature>
<dbReference type="AlphaFoldDB" id="A0A9Q9B0A2"/>
<name>A0A9Q9B0A2_9PEZI</name>
<feature type="transmembrane region" description="Helical" evidence="8">
    <location>
        <begin position="509"/>
        <end position="528"/>
    </location>
</feature>
<dbReference type="SUPFAM" id="SSF103473">
    <property type="entry name" value="MFS general substrate transporter"/>
    <property type="match status" value="1"/>
</dbReference>
<dbReference type="PRINTS" id="PR00171">
    <property type="entry name" value="SUGRTRNSPORT"/>
</dbReference>
<dbReference type="PROSITE" id="PS00216">
    <property type="entry name" value="SUGAR_TRANSPORT_1"/>
    <property type="match status" value="1"/>
</dbReference>
<dbReference type="NCBIfam" id="TIGR00879">
    <property type="entry name" value="SP"/>
    <property type="match status" value="1"/>
</dbReference>
<protein>
    <submittedName>
        <fullName evidence="10">Major facilitator, sugar transporter, major facilitator superfamily</fullName>
    </submittedName>
</protein>
<keyword evidence="5 8" id="KW-1133">Transmembrane helix</keyword>
<evidence type="ECO:0000256" key="1">
    <source>
        <dbReference type="ARBA" id="ARBA00004141"/>
    </source>
</evidence>
<evidence type="ECO:0000256" key="7">
    <source>
        <dbReference type="RuleBase" id="RU003346"/>
    </source>
</evidence>
<feature type="transmembrane region" description="Helical" evidence="8">
    <location>
        <begin position="220"/>
        <end position="242"/>
    </location>
</feature>
<feature type="transmembrane region" description="Helical" evidence="8">
    <location>
        <begin position="129"/>
        <end position="150"/>
    </location>
</feature>
<evidence type="ECO:0000256" key="2">
    <source>
        <dbReference type="ARBA" id="ARBA00010992"/>
    </source>
</evidence>
<dbReference type="InterPro" id="IPR020846">
    <property type="entry name" value="MFS_dom"/>
</dbReference>
<feature type="transmembrane region" description="Helical" evidence="8">
    <location>
        <begin position="346"/>
        <end position="371"/>
    </location>
</feature>
<evidence type="ECO:0000313" key="10">
    <source>
        <dbReference type="EMBL" id="USW58624.1"/>
    </source>
</evidence>
<dbReference type="PROSITE" id="PS50850">
    <property type="entry name" value="MFS"/>
    <property type="match status" value="1"/>
</dbReference>
<feature type="transmembrane region" description="Helical" evidence="8">
    <location>
        <begin position="413"/>
        <end position="432"/>
    </location>
</feature>
<sequence>MSIHQSEEELERLVSSTSEEPLLDASTAIPDLHAFIVQHGLERDGTIFERASALLASTAEPTSLPDLTLTELSTLSQSKWRQPPILYLCVAVTALGAMGQGWAQVGINGANLYYPKLFGIGSDSARDTFTVGLINCGIYLSNGLLGSWLVAPLNQRFGRRGAIFIGALLSLLMNLAGSAVYSWQALLLCRLLLGVGLALVSSSLNVFAAECAPAVIRGGLAVSWQAFCAFGIFAGFWTNMLVDSNPEAFGPLRWRVMLLAAAAPTVPLILLIWLVPESPAWYVKHGERFDKAFDSLCRLRNTRLQAAKELFMVQQTRKSSRSNARASLWKLFSELFTIPRVRRATLAAYTAMLAQQLCGINIVAFFSSTIFVQANFSPHAAELASTIFGLCNFLGAFPAVWTMDSLGRRSLMLYTLPPMAIAMAIAALGFSLSDPKTSFYLSTSMIYIFCLLYSPGMGPVPTAYSAEVFPLSHRELGASSAVAVTNTFAAILSLTFPYLLATLDTSGSFLLYAVLNIVAWVLVFLFVPETKRLTLEEMDEVFAVRSRDFVRHHVERHLLRKHGRMSLPKNYSVAPNDQVENFND</sequence>
<dbReference type="InterPro" id="IPR050814">
    <property type="entry name" value="Myo-inositol_Transporter"/>
</dbReference>
<dbReference type="GO" id="GO:0015791">
    <property type="term" value="P:polyol transmembrane transport"/>
    <property type="evidence" value="ECO:0007669"/>
    <property type="project" value="UniProtKB-ARBA"/>
</dbReference>
<dbReference type="EMBL" id="CP099428">
    <property type="protein sequence ID" value="USW58624.1"/>
    <property type="molecule type" value="Genomic_DNA"/>
</dbReference>
<keyword evidence="11" id="KW-1185">Reference proteome</keyword>
<dbReference type="InterPro" id="IPR036259">
    <property type="entry name" value="MFS_trans_sf"/>
</dbReference>
<proteinExistence type="inferred from homology"/>
<feature type="transmembrane region" description="Helical" evidence="8">
    <location>
        <begin position="476"/>
        <end position="497"/>
    </location>
</feature>
<comment type="subcellular location">
    <subcellularLocation>
        <location evidence="1">Membrane</location>
        <topology evidence="1">Multi-pass membrane protein</topology>
    </subcellularLocation>
</comment>
<evidence type="ECO:0000256" key="8">
    <source>
        <dbReference type="SAM" id="Phobius"/>
    </source>
</evidence>
<gene>
    <name evidence="10" type="ORF">Slin15195_G119430</name>
</gene>
<keyword evidence="6 8" id="KW-0472">Membrane</keyword>
<keyword evidence="3 7" id="KW-0813">Transport</keyword>
<dbReference type="InterPro" id="IPR005829">
    <property type="entry name" value="Sugar_transporter_CS"/>
</dbReference>
<evidence type="ECO:0000313" key="11">
    <source>
        <dbReference type="Proteomes" id="UP001056384"/>
    </source>
</evidence>
<dbReference type="PANTHER" id="PTHR48020:SF4">
    <property type="entry name" value="SYMPORT, PUTATIVE (AFU_ORTHOLOGUE AFUA_3G11790)-RELATED"/>
    <property type="match status" value="1"/>
</dbReference>
<feature type="transmembrane region" description="Helical" evidence="8">
    <location>
        <begin position="187"/>
        <end position="208"/>
    </location>
</feature>
<comment type="similarity">
    <text evidence="2 7">Belongs to the major facilitator superfamily. Sugar transporter (TC 2.A.1.1) family.</text>
</comment>
<dbReference type="GO" id="GO:0022857">
    <property type="term" value="F:transmembrane transporter activity"/>
    <property type="evidence" value="ECO:0007669"/>
    <property type="project" value="InterPro"/>
</dbReference>
<dbReference type="InterPro" id="IPR003663">
    <property type="entry name" value="Sugar/inositol_transpt"/>
</dbReference>
<evidence type="ECO:0000259" key="9">
    <source>
        <dbReference type="PROSITE" id="PS50850"/>
    </source>
</evidence>
<evidence type="ECO:0000256" key="5">
    <source>
        <dbReference type="ARBA" id="ARBA00022989"/>
    </source>
</evidence>
<feature type="domain" description="Major facilitator superfamily (MFS) profile" evidence="9">
    <location>
        <begin position="89"/>
        <end position="531"/>
    </location>
</feature>
<evidence type="ECO:0000256" key="6">
    <source>
        <dbReference type="ARBA" id="ARBA00023136"/>
    </source>
</evidence>
<accession>A0A9Q9B0A2</accession>
<evidence type="ECO:0000256" key="3">
    <source>
        <dbReference type="ARBA" id="ARBA00022448"/>
    </source>
</evidence>
<keyword evidence="10" id="KW-0762">Sugar transport</keyword>
<dbReference type="PANTHER" id="PTHR48020">
    <property type="entry name" value="PROTON MYO-INOSITOL COTRANSPORTER"/>
    <property type="match status" value="1"/>
</dbReference>
<dbReference type="Pfam" id="PF00083">
    <property type="entry name" value="Sugar_tr"/>
    <property type="match status" value="1"/>
</dbReference>
<feature type="transmembrane region" description="Helical" evidence="8">
    <location>
        <begin position="383"/>
        <end position="401"/>
    </location>
</feature>
<dbReference type="GO" id="GO:0015798">
    <property type="term" value="P:myo-inositol transport"/>
    <property type="evidence" value="ECO:0007669"/>
    <property type="project" value="UniProtKB-ARBA"/>
</dbReference>
<organism evidence="10 11">
    <name type="scientific">Septoria linicola</name>
    <dbReference type="NCBI Taxonomy" id="215465"/>
    <lineage>
        <taxon>Eukaryota</taxon>
        <taxon>Fungi</taxon>
        <taxon>Dikarya</taxon>
        <taxon>Ascomycota</taxon>
        <taxon>Pezizomycotina</taxon>
        <taxon>Dothideomycetes</taxon>
        <taxon>Dothideomycetidae</taxon>
        <taxon>Mycosphaerellales</taxon>
        <taxon>Mycosphaerellaceae</taxon>
        <taxon>Septoria</taxon>
    </lineage>
</organism>
<dbReference type="GO" id="GO:0016020">
    <property type="term" value="C:membrane"/>
    <property type="evidence" value="ECO:0007669"/>
    <property type="project" value="UniProtKB-SubCell"/>
</dbReference>
<feature type="transmembrane region" description="Helical" evidence="8">
    <location>
        <begin position="254"/>
        <end position="275"/>
    </location>
</feature>
<evidence type="ECO:0000256" key="4">
    <source>
        <dbReference type="ARBA" id="ARBA00022692"/>
    </source>
</evidence>
<feature type="transmembrane region" description="Helical" evidence="8">
    <location>
        <begin position="162"/>
        <end position="181"/>
    </location>
</feature>